<dbReference type="AlphaFoldDB" id="A0A916E5D4"/>
<feature type="domain" description="Phosphatidylinositol transfer protein N-terminal" evidence="10">
    <location>
        <begin position="194"/>
        <end position="435"/>
    </location>
</feature>
<comment type="subcellular location">
    <subcellularLocation>
        <location evidence="2">Chromosome</location>
        <location evidence="2">Centromere</location>
        <location evidence="2">Kinetochore</location>
    </subcellularLocation>
    <subcellularLocation>
        <location evidence="1">Nucleus</location>
    </subcellularLocation>
</comment>
<dbReference type="PANTHER" id="PTHR10658:SF11">
    <property type="entry name" value="VIBRATOR, ISOFORM B"/>
    <property type="match status" value="1"/>
</dbReference>
<evidence type="ECO:0000259" key="10">
    <source>
        <dbReference type="Pfam" id="PF02121"/>
    </source>
</evidence>
<proteinExistence type="predicted"/>
<evidence type="ECO:0000256" key="1">
    <source>
        <dbReference type="ARBA" id="ARBA00004123"/>
    </source>
</evidence>
<evidence type="ECO:0000256" key="8">
    <source>
        <dbReference type="ARBA" id="ARBA00023306"/>
    </source>
</evidence>
<dbReference type="GO" id="GO:0008525">
    <property type="term" value="F:phosphatidylcholine transporter activity"/>
    <property type="evidence" value="ECO:0007669"/>
    <property type="project" value="TreeGrafter"/>
</dbReference>
<dbReference type="GO" id="GO:0031210">
    <property type="term" value="F:phosphatidylcholine binding"/>
    <property type="evidence" value="ECO:0007669"/>
    <property type="project" value="TreeGrafter"/>
</dbReference>
<dbReference type="Pfam" id="PF03980">
    <property type="entry name" value="Nnf1"/>
    <property type="match status" value="1"/>
</dbReference>
<keyword evidence="9" id="KW-0137">Centromere</keyword>
<dbReference type="GO" id="GO:0005737">
    <property type="term" value="C:cytoplasm"/>
    <property type="evidence" value="ECO:0007669"/>
    <property type="project" value="TreeGrafter"/>
</dbReference>
<dbReference type="GO" id="GO:0000444">
    <property type="term" value="C:MIS12/MIND type complex"/>
    <property type="evidence" value="ECO:0007669"/>
    <property type="project" value="InterPro"/>
</dbReference>
<dbReference type="OrthoDB" id="18453at2759"/>
<dbReference type="InterPro" id="IPR001666">
    <property type="entry name" value="PI_transfer"/>
</dbReference>
<keyword evidence="4" id="KW-0132">Cell division</keyword>
<comment type="caution">
    <text evidence="11">The sequence shown here is derived from an EMBL/GenBank/DDBJ whole genome shotgun (WGS) entry which is preliminary data.</text>
</comment>
<reference evidence="11" key="1">
    <citation type="submission" date="2020-05" db="EMBL/GenBank/DDBJ databases">
        <authorList>
            <person name="Rincon C."/>
            <person name="Sanders R I."/>
            <person name="Robbins C."/>
            <person name="Chaturvedi A."/>
        </authorList>
    </citation>
    <scope>NUCLEOTIDE SEQUENCE</scope>
    <source>
        <strain evidence="11">CHB12</strain>
    </source>
</reference>
<name>A0A916E5D4_9GLOM</name>
<evidence type="ECO:0000256" key="9">
    <source>
        <dbReference type="ARBA" id="ARBA00023328"/>
    </source>
</evidence>
<dbReference type="SMR" id="A0A916E5D4"/>
<dbReference type="InterPro" id="IPR023393">
    <property type="entry name" value="START-like_dom_sf"/>
</dbReference>
<evidence type="ECO:0000313" key="12">
    <source>
        <dbReference type="Proteomes" id="UP000684084"/>
    </source>
</evidence>
<dbReference type="GO" id="GO:0005634">
    <property type="term" value="C:nucleus"/>
    <property type="evidence" value="ECO:0007669"/>
    <property type="project" value="UniProtKB-SubCell"/>
</dbReference>
<dbReference type="FunFam" id="3.30.530.20:FF:000028">
    <property type="entry name" value="Phosphatidylinositol transfer protein 5"/>
    <property type="match status" value="1"/>
</dbReference>
<evidence type="ECO:0000256" key="7">
    <source>
        <dbReference type="ARBA" id="ARBA00023242"/>
    </source>
</evidence>
<evidence type="ECO:0000256" key="6">
    <source>
        <dbReference type="ARBA" id="ARBA00022838"/>
    </source>
</evidence>
<dbReference type="EMBL" id="CAGKOT010000017">
    <property type="protein sequence ID" value="CAB5361961.1"/>
    <property type="molecule type" value="Genomic_DNA"/>
</dbReference>
<dbReference type="GO" id="GO:0051301">
    <property type="term" value="P:cell division"/>
    <property type="evidence" value="ECO:0007669"/>
    <property type="project" value="UniProtKB-KW"/>
</dbReference>
<dbReference type="InterPro" id="IPR007128">
    <property type="entry name" value="PMF1/Nnf1"/>
</dbReference>
<dbReference type="Gene3D" id="3.30.530.20">
    <property type="match status" value="1"/>
</dbReference>
<dbReference type="PANTHER" id="PTHR10658">
    <property type="entry name" value="PHOSPHATIDYLINOSITOL TRANSFER PROTEIN"/>
    <property type="match status" value="1"/>
</dbReference>
<dbReference type="PRINTS" id="PR00391">
    <property type="entry name" value="PITRANSFER"/>
</dbReference>
<evidence type="ECO:0000256" key="2">
    <source>
        <dbReference type="ARBA" id="ARBA00004629"/>
    </source>
</evidence>
<dbReference type="GO" id="GO:0008526">
    <property type="term" value="F:phosphatidylinositol transfer activity"/>
    <property type="evidence" value="ECO:0007669"/>
    <property type="project" value="TreeGrafter"/>
</dbReference>
<evidence type="ECO:0000313" key="11">
    <source>
        <dbReference type="EMBL" id="CAB5361961.1"/>
    </source>
</evidence>
<evidence type="ECO:0000256" key="5">
    <source>
        <dbReference type="ARBA" id="ARBA00022776"/>
    </source>
</evidence>
<dbReference type="InterPro" id="IPR055261">
    <property type="entry name" value="PI_transfer_N"/>
</dbReference>
<dbReference type="VEuPathDB" id="FungiDB:RhiirFUN_014494"/>
<dbReference type="GO" id="GO:0035091">
    <property type="term" value="F:phosphatidylinositol binding"/>
    <property type="evidence" value="ECO:0007669"/>
    <property type="project" value="TreeGrafter"/>
</dbReference>
<gene>
    <name evidence="11" type="ORF">CHRIB12_LOCUS8876</name>
</gene>
<keyword evidence="8" id="KW-0131">Cell cycle</keyword>
<sequence length="451" mass="51946">MSKRGSPSEISSTSRSKKVKQMLGSCLGETLDNFSYEKVAQCYPTLAKEQPERLQQALSQVKEFLKTNTEEEFEAILEQRNILEKLDELDDIIAKAKKCQKDGHSPIQPMINVDPKTIIRAKTLPIKFEEKKNLEREFLKINQENESLMSEVRIKKKQIDCLSQSIQEIITENDKVVEVATEIPVNEMQNIIDNEYRVINNCTRDEYQVGQLYAVAEASKAETGGGEGVEVLKNEPYENAEGKGQYTYKIYHLSSKVPAIIRAIAPSGALELYEEAWNAYPHCKTVLTNGYMKDNFKLVTETMHVDNSRGEIDNALNISQDLLEKREVVIIDIANDPIEPKDYKKDQDPTLYHSEKTGRGPLKDDWIKKATPTMTCYKLVTVEFKWFGLQNKIESFIQNVMRSLFTNFHRQLFCWTDKWYGMTMDDIRAYEDKTKYDLDESRAKAPPQEET</sequence>
<organism evidence="11 12">
    <name type="scientific">Rhizophagus irregularis</name>
    <dbReference type="NCBI Taxonomy" id="588596"/>
    <lineage>
        <taxon>Eukaryota</taxon>
        <taxon>Fungi</taxon>
        <taxon>Fungi incertae sedis</taxon>
        <taxon>Mucoromycota</taxon>
        <taxon>Glomeromycotina</taxon>
        <taxon>Glomeromycetes</taxon>
        <taxon>Glomerales</taxon>
        <taxon>Glomeraceae</taxon>
        <taxon>Rhizophagus</taxon>
    </lineage>
</organism>
<keyword evidence="5" id="KW-0498">Mitosis</keyword>
<dbReference type="Proteomes" id="UP000684084">
    <property type="component" value="Unassembled WGS sequence"/>
</dbReference>
<evidence type="ECO:0000256" key="4">
    <source>
        <dbReference type="ARBA" id="ARBA00022618"/>
    </source>
</evidence>
<dbReference type="Pfam" id="PF02121">
    <property type="entry name" value="IP_trans"/>
    <property type="match status" value="1"/>
</dbReference>
<keyword evidence="7" id="KW-0539">Nucleus</keyword>
<accession>A0A916E5D4</accession>
<protein>
    <recommendedName>
        <fullName evidence="10">Phosphatidylinositol transfer protein N-terminal domain-containing protein</fullName>
    </recommendedName>
</protein>
<dbReference type="SUPFAM" id="SSF55961">
    <property type="entry name" value="Bet v1-like"/>
    <property type="match status" value="1"/>
</dbReference>
<keyword evidence="3" id="KW-0158">Chromosome</keyword>
<dbReference type="GO" id="GO:0071944">
    <property type="term" value="C:cell periphery"/>
    <property type="evidence" value="ECO:0007669"/>
    <property type="project" value="UniProtKB-ARBA"/>
</dbReference>
<evidence type="ECO:0000256" key="3">
    <source>
        <dbReference type="ARBA" id="ARBA00022454"/>
    </source>
</evidence>
<keyword evidence="6" id="KW-0995">Kinetochore</keyword>